<dbReference type="InterPro" id="IPR010987">
    <property type="entry name" value="Glutathione-S-Trfase_C-like"/>
</dbReference>
<evidence type="ECO:0000259" key="1">
    <source>
        <dbReference type="PROSITE" id="PS50405"/>
    </source>
</evidence>
<dbReference type="CDD" id="cd03177">
    <property type="entry name" value="GST_C_Delta_Epsilon"/>
    <property type="match status" value="1"/>
</dbReference>
<dbReference type="PANTHER" id="PTHR43969:SF9">
    <property type="entry name" value="GLUTATHIONE S TRANSFERASE D10, ISOFORM A-RELATED"/>
    <property type="match status" value="1"/>
</dbReference>
<dbReference type="GO" id="GO:0006749">
    <property type="term" value="P:glutathione metabolic process"/>
    <property type="evidence" value="ECO:0007669"/>
    <property type="project" value="TreeGrafter"/>
</dbReference>
<dbReference type="InterPro" id="IPR004046">
    <property type="entry name" value="GST_C"/>
</dbReference>
<dbReference type="SUPFAM" id="SSF47616">
    <property type="entry name" value="GST C-terminal domain-like"/>
    <property type="match status" value="1"/>
</dbReference>
<reference evidence="2" key="1">
    <citation type="submission" date="2018-03" db="EMBL/GenBank/DDBJ databases">
        <authorList>
            <person name="Sheng S."/>
        </authorList>
    </citation>
    <scope>NUCLEOTIDE SEQUENCE</scope>
</reference>
<evidence type="ECO:0000313" key="2">
    <source>
        <dbReference type="EMBL" id="QCC89039.1"/>
    </source>
</evidence>
<dbReference type="Gene3D" id="1.20.1050.10">
    <property type="match status" value="1"/>
</dbReference>
<dbReference type="Pfam" id="PF00043">
    <property type="entry name" value="GST_C"/>
    <property type="match status" value="1"/>
</dbReference>
<feature type="domain" description="GST C-terminal" evidence="1">
    <location>
        <begin position="18"/>
        <end position="122"/>
    </location>
</feature>
<sequence>MGYLVNQYGKNDSLYPKEPKARALVDQRLYFDLGTLYQAFADYYYPMIFAGAPKDEAKFAKIGVAFDFLDKFLKNGTYAAGDHLTIADLALIVTVSNCEVCYKKNEVAIKTSSITMIKQFHTVNYTWLMKNGFSSFPIGDGVRYIQVQKCHSVGSED</sequence>
<dbReference type="PROSITE" id="PS50405">
    <property type="entry name" value="GST_CTER"/>
    <property type="match status" value="1"/>
</dbReference>
<dbReference type="EMBL" id="MH094263">
    <property type="protein sequence ID" value="QCC89039.1"/>
    <property type="molecule type" value="mRNA"/>
</dbReference>
<protein>
    <submittedName>
        <fullName evidence="2">Glutathione S-transferase delta 5</fullName>
    </submittedName>
</protein>
<dbReference type="FunFam" id="1.20.1050.10:FF:000007">
    <property type="entry name" value="Glutathione S-transferase 1-1"/>
    <property type="match status" value="1"/>
</dbReference>
<accession>A0A4D6J6E3</accession>
<name>A0A4D6J6E3_9HYME</name>
<organism evidence="2">
    <name type="scientific">Meteorus pulchricornis</name>
    <dbReference type="NCBI Taxonomy" id="51522"/>
    <lineage>
        <taxon>Eukaryota</taxon>
        <taxon>Metazoa</taxon>
        <taxon>Ecdysozoa</taxon>
        <taxon>Arthropoda</taxon>
        <taxon>Hexapoda</taxon>
        <taxon>Insecta</taxon>
        <taxon>Pterygota</taxon>
        <taxon>Neoptera</taxon>
        <taxon>Endopterygota</taxon>
        <taxon>Hymenoptera</taxon>
        <taxon>Apocrita</taxon>
        <taxon>Ichneumonoidea</taxon>
        <taxon>Braconidae</taxon>
        <taxon>Meteorinae</taxon>
        <taxon>Meteorus</taxon>
    </lineage>
</organism>
<dbReference type="PANTHER" id="PTHR43969">
    <property type="entry name" value="GLUTATHIONE S TRANSFERASE D10, ISOFORM A-RELATED"/>
    <property type="match status" value="1"/>
</dbReference>
<keyword evidence="2" id="KW-0808">Transferase</keyword>
<dbReference type="AlphaFoldDB" id="A0A4D6J6E3"/>
<dbReference type="InterPro" id="IPR036282">
    <property type="entry name" value="Glutathione-S-Trfase_C_sf"/>
</dbReference>
<dbReference type="GO" id="GO:0004364">
    <property type="term" value="F:glutathione transferase activity"/>
    <property type="evidence" value="ECO:0007669"/>
    <property type="project" value="TreeGrafter"/>
</dbReference>
<proteinExistence type="evidence at transcript level"/>